<evidence type="ECO:0000313" key="2">
    <source>
        <dbReference type="Proteomes" id="UP000835052"/>
    </source>
</evidence>
<keyword evidence="2" id="KW-1185">Reference proteome</keyword>
<accession>A0A8S1HX73</accession>
<sequence length="302" mass="33688">MNDCEPPRRRLIGDGKMCATANRVSGSRAYQNTVTAIIDKTDGKGKHGGDVIASITGGCQKDDVAKHPPKANAFVNAEDELPILLPVQSLTRTLLEFVLTVLWFSKQLAFHVDIYEQPRALQSQIYRLRPARFCCLRRRVGTKRSVGDGTETLLLDTINKILDMICTLASMVAPVSYSLIQEKFLTQQMKDMPKTIKSKLTDCAKTRNKSGQRGWTMSGDIKTQTVINGVTSREEGGRALSKCHMKAPMTNDKESREEFPRESCVRRRSPVWVINVPTAVTDRPFFVSFPQAKSTHSVLQDG</sequence>
<dbReference type="Proteomes" id="UP000835052">
    <property type="component" value="Unassembled WGS sequence"/>
</dbReference>
<proteinExistence type="predicted"/>
<gene>
    <name evidence="1" type="ORF">CAUJ_LOCUS15771</name>
</gene>
<dbReference type="AlphaFoldDB" id="A0A8S1HX73"/>
<organism evidence="1 2">
    <name type="scientific">Caenorhabditis auriculariae</name>
    <dbReference type="NCBI Taxonomy" id="2777116"/>
    <lineage>
        <taxon>Eukaryota</taxon>
        <taxon>Metazoa</taxon>
        <taxon>Ecdysozoa</taxon>
        <taxon>Nematoda</taxon>
        <taxon>Chromadorea</taxon>
        <taxon>Rhabditida</taxon>
        <taxon>Rhabditina</taxon>
        <taxon>Rhabditomorpha</taxon>
        <taxon>Rhabditoidea</taxon>
        <taxon>Rhabditidae</taxon>
        <taxon>Peloderinae</taxon>
        <taxon>Caenorhabditis</taxon>
    </lineage>
</organism>
<dbReference type="EMBL" id="CAJGYM010000210">
    <property type="protein sequence ID" value="CAD6199872.1"/>
    <property type="molecule type" value="Genomic_DNA"/>
</dbReference>
<evidence type="ECO:0000313" key="1">
    <source>
        <dbReference type="EMBL" id="CAD6199872.1"/>
    </source>
</evidence>
<protein>
    <submittedName>
        <fullName evidence="1">Uncharacterized protein</fullName>
    </submittedName>
</protein>
<name>A0A8S1HX73_9PELO</name>
<reference evidence="1" key="1">
    <citation type="submission" date="2020-10" db="EMBL/GenBank/DDBJ databases">
        <authorList>
            <person name="Kikuchi T."/>
        </authorList>
    </citation>
    <scope>NUCLEOTIDE SEQUENCE</scope>
    <source>
        <strain evidence="1">NKZ352</strain>
    </source>
</reference>
<comment type="caution">
    <text evidence="1">The sequence shown here is derived from an EMBL/GenBank/DDBJ whole genome shotgun (WGS) entry which is preliminary data.</text>
</comment>